<name>A0A9P9F7P7_9HYPO</name>
<dbReference type="OrthoDB" id="5416097at2759"/>
<sequence>MMEALSLVVPLQTQEHLPLLIKSLGSVGKAWNMMALGPLFYVWWSKTYFAFKYLRTTPHEAGLDVRNIQLQFRWMPQSPPLNSLRLIKFERGMGTCCRCCDWKS</sequence>
<gene>
    <name evidence="1" type="ORF">B0J13DRAFT_544861</name>
</gene>
<dbReference type="AlphaFoldDB" id="A0A9P9F7P7"/>
<evidence type="ECO:0000313" key="2">
    <source>
        <dbReference type="Proteomes" id="UP000717696"/>
    </source>
</evidence>
<keyword evidence="2" id="KW-1185">Reference proteome</keyword>
<comment type="caution">
    <text evidence="1">The sequence shown here is derived from an EMBL/GenBank/DDBJ whole genome shotgun (WGS) entry which is preliminary data.</text>
</comment>
<accession>A0A9P9F7P7</accession>
<protein>
    <submittedName>
        <fullName evidence="1">Uncharacterized protein</fullName>
    </submittedName>
</protein>
<reference evidence="1" key="1">
    <citation type="journal article" date="2021" name="Nat. Commun.">
        <title>Genetic determinants of endophytism in the Arabidopsis root mycobiome.</title>
        <authorList>
            <person name="Mesny F."/>
            <person name="Miyauchi S."/>
            <person name="Thiergart T."/>
            <person name="Pickel B."/>
            <person name="Atanasova L."/>
            <person name="Karlsson M."/>
            <person name="Huettel B."/>
            <person name="Barry K.W."/>
            <person name="Haridas S."/>
            <person name="Chen C."/>
            <person name="Bauer D."/>
            <person name="Andreopoulos W."/>
            <person name="Pangilinan J."/>
            <person name="LaButti K."/>
            <person name="Riley R."/>
            <person name="Lipzen A."/>
            <person name="Clum A."/>
            <person name="Drula E."/>
            <person name="Henrissat B."/>
            <person name="Kohler A."/>
            <person name="Grigoriev I.V."/>
            <person name="Martin F.M."/>
            <person name="Hacquard S."/>
        </authorList>
    </citation>
    <scope>NUCLEOTIDE SEQUENCE</scope>
    <source>
        <strain evidence="1">MPI-CAGE-AT-0021</strain>
    </source>
</reference>
<dbReference type="Proteomes" id="UP000717696">
    <property type="component" value="Unassembled WGS sequence"/>
</dbReference>
<proteinExistence type="predicted"/>
<dbReference type="EMBL" id="JAGMUU010000004">
    <property type="protein sequence ID" value="KAH7155135.1"/>
    <property type="molecule type" value="Genomic_DNA"/>
</dbReference>
<organism evidence="1 2">
    <name type="scientific">Dactylonectria estremocensis</name>
    <dbReference type="NCBI Taxonomy" id="1079267"/>
    <lineage>
        <taxon>Eukaryota</taxon>
        <taxon>Fungi</taxon>
        <taxon>Dikarya</taxon>
        <taxon>Ascomycota</taxon>
        <taxon>Pezizomycotina</taxon>
        <taxon>Sordariomycetes</taxon>
        <taxon>Hypocreomycetidae</taxon>
        <taxon>Hypocreales</taxon>
        <taxon>Nectriaceae</taxon>
        <taxon>Dactylonectria</taxon>
    </lineage>
</organism>
<evidence type="ECO:0000313" key="1">
    <source>
        <dbReference type="EMBL" id="KAH7155135.1"/>
    </source>
</evidence>